<dbReference type="PANTHER" id="PTHR36766:SF30">
    <property type="entry name" value="TIR-NBS TYPE DISEASE RESISTANCE PROTEIN-RELATED"/>
    <property type="match status" value="1"/>
</dbReference>
<feature type="domain" description="NB-ARC" evidence="1">
    <location>
        <begin position="146"/>
        <end position="233"/>
    </location>
</feature>
<evidence type="ECO:0000313" key="3">
    <source>
        <dbReference type="EMBL" id="MBD2535247.1"/>
    </source>
</evidence>
<keyword evidence="3" id="KW-0547">Nucleotide-binding</keyword>
<evidence type="ECO:0000259" key="1">
    <source>
        <dbReference type="Pfam" id="PF00931"/>
    </source>
</evidence>
<comment type="caution">
    <text evidence="3">The sequence shown here is derived from an EMBL/GenBank/DDBJ whole genome shotgun (WGS) entry which is preliminary data.</text>
</comment>
<keyword evidence="4" id="KW-1185">Reference proteome</keyword>
<protein>
    <submittedName>
        <fullName evidence="3">ATP-binding protein</fullName>
    </submittedName>
</protein>
<gene>
    <name evidence="3" type="ORF">H6G97_39890</name>
</gene>
<dbReference type="RefSeq" id="WP_190946092.1">
    <property type="nucleotide sequence ID" value="NZ_JACJSI010000251.1"/>
</dbReference>
<evidence type="ECO:0000259" key="2">
    <source>
        <dbReference type="Pfam" id="PF26355"/>
    </source>
</evidence>
<feature type="domain" description="vWA-MoxR associated protein N-terminal HTH" evidence="2">
    <location>
        <begin position="6"/>
        <end position="82"/>
    </location>
</feature>
<dbReference type="Proteomes" id="UP000623440">
    <property type="component" value="Unassembled WGS sequence"/>
</dbReference>
<organism evidence="3 4">
    <name type="scientific">Nostoc flagelliforme FACHB-838</name>
    <dbReference type="NCBI Taxonomy" id="2692904"/>
    <lineage>
        <taxon>Bacteria</taxon>
        <taxon>Bacillati</taxon>
        <taxon>Cyanobacteriota</taxon>
        <taxon>Cyanophyceae</taxon>
        <taxon>Nostocales</taxon>
        <taxon>Nostocaceae</taxon>
        <taxon>Nostoc</taxon>
    </lineage>
</organism>
<dbReference type="Pfam" id="PF26355">
    <property type="entry name" value="HTH_VMAP-M9"/>
    <property type="match status" value="1"/>
</dbReference>
<proteinExistence type="predicted"/>
<dbReference type="PANTHER" id="PTHR36766">
    <property type="entry name" value="PLANT BROAD-SPECTRUM MILDEW RESISTANCE PROTEIN RPW8"/>
    <property type="match status" value="1"/>
</dbReference>
<sequence length="472" mass="53673">MDSDVNLDKVLEILEERVLQYTGRYLTEAEIAVIKGSWNGKDYKEIARDSGYTMQYLQAGVGSPLWTMLSKVIGEGVQVKKLTLKPILLKVVKKDYLKKLKALNQNDDGLVGKTIMYGELPKVGLFYGREKDIKDLKYQINVLKQTCIAITGVGGVGKSLLIAKLIEEMLLEKPDTYEYIIWNTLTRYSSVDEIVAKLIKNFNLNDGNKNFNEKISLLSNHINTHRCLIVLDGFENIANVKNFEQKLESEDFFIGLTREPHQSCIIVTSQVPLEEITYVTKKFSFLSLRLEGLDERSAIEMLYEKGLSGEECKELVETYRGNPSELEVVTDRINRFFGGSIKNFFKYKSTVIGPRLQAMLNQQFGQAGFLNNLQKQIMIYLAEEISKDSSFIPFSKLVDGLKERLNLELSISELIMALEVLEQRSLVETSKKFTKQEASYSLEPVVKKYILADPLGLVYEQSSKTKISNSSY</sequence>
<dbReference type="Pfam" id="PF00931">
    <property type="entry name" value="NB-ARC"/>
    <property type="match status" value="1"/>
</dbReference>
<keyword evidence="3" id="KW-0067">ATP-binding</keyword>
<dbReference type="InterPro" id="IPR058651">
    <property type="entry name" value="HTH_VMAP-M9"/>
</dbReference>
<dbReference type="EMBL" id="JACJSI010000251">
    <property type="protein sequence ID" value="MBD2535247.1"/>
    <property type="molecule type" value="Genomic_DNA"/>
</dbReference>
<dbReference type="InterPro" id="IPR027417">
    <property type="entry name" value="P-loop_NTPase"/>
</dbReference>
<dbReference type="InterPro" id="IPR002182">
    <property type="entry name" value="NB-ARC"/>
</dbReference>
<dbReference type="Gene3D" id="3.40.50.300">
    <property type="entry name" value="P-loop containing nucleotide triphosphate hydrolases"/>
    <property type="match status" value="1"/>
</dbReference>
<name>A0ABR8E0I0_9NOSO</name>
<dbReference type="SUPFAM" id="SSF52540">
    <property type="entry name" value="P-loop containing nucleoside triphosphate hydrolases"/>
    <property type="match status" value="1"/>
</dbReference>
<reference evidence="3 4" key="1">
    <citation type="journal article" date="2020" name="ISME J.">
        <title>Comparative genomics reveals insights into cyanobacterial evolution and habitat adaptation.</title>
        <authorList>
            <person name="Chen M.Y."/>
            <person name="Teng W.K."/>
            <person name="Zhao L."/>
            <person name="Hu C.X."/>
            <person name="Zhou Y.K."/>
            <person name="Han B.P."/>
            <person name="Song L.R."/>
            <person name="Shu W.S."/>
        </authorList>
    </citation>
    <scope>NUCLEOTIDE SEQUENCE [LARGE SCALE GENOMIC DNA]</scope>
    <source>
        <strain evidence="3 4">FACHB-838</strain>
    </source>
</reference>
<evidence type="ECO:0000313" key="4">
    <source>
        <dbReference type="Proteomes" id="UP000623440"/>
    </source>
</evidence>
<dbReference type="GO" id="GO:0005524">
    <property type="term" value="F:ATP binding"/>
    <property type="evidence" value="ECO:0007669"/>
    <property type="project" value="UniProtKB-KW"/>
</dbReference>
<accession>A0ABR8E0I0</accession>